<evidence type="ECO:0000259" key="1">
    <source>
        <dbReference type="PROSITE" id="PS50995"/>
    </source>
</evidence>
<dbReference type="InterPro" id="IPR039422">
    <property type="entry name" value="MarR/SlyA-like"/>
</dbReference>
<dbReference type="STRING" id="92487.SAMN02745130_01317"/>
<sequence>MISHTSEGRLLTAIVLETFKLSGLLVQAGDAMCAEFGLTSARWKVLGALLSTPEHPMTVPQIARSMGQTRQAVQRLANEMVEQGFVAWQDNPDHKRAKLLTITVQGREVFEGLSERQVPWANFLGAQVSDSDLQTTWSVLCRLTTILEKDDG</sequence>
<dbReference type="Pfam" id="PF12802">
    <property type="entry name" value="MarR_2"/>
    <property type="match status" value="1"/>
</dbReference>
<dbReference type="Gene3D" id="1.10.10.10">
    <property type="entry name" value="Winged helix-like DNA-binding domain superfamily/Winged helix DNA-binding domain"/>
    <property type="match status" value="1"/>
</dbReference>
<dbReference type="InterPro" id="IPR000835">
    <property type="entry name" value="HTH_MarR-typ"/>
</dbReference>
<dbReference type="SMART" id="SM00347">
    <property type="entry name" value="HTH_MARR"/>
    <property type="match status" value="1"/>
</dbReference>
<evidence type="ECO:0000313" key="2">
    <source>
        <dbReference type="EMBL" id="SKA73978.1"/>
    </source>
</evidence>
<dbReference type="EMBL" id="FUYB01000004">
    <property type="protein sequence ID" value="SKA73978.1"/>
    <property type="molecule type" value="Genomic_DNA"/>
</dbReference>
<proteinExistence type="predicted"/>
<dbReference type="AlphaFoldDB" id="A0A1T4WAB6"/>
<dbReference type="PANTHER" id="PTHR33164">
    <property type="entry name" value="TRANSCRIPTIONAL REGULATOR, MARR FAMILY"/>
    <property type="match status" value="1"/>
</dbReference>
<organism evidence="2 3">
    <name type="scientific">Thiothrix eikelboomii</name>
    <dbReference type="NCBI Taxonomy" id="92487"/>
    <lineage>
        <taxon>Bacteria</taxon>
        <taxon>Pseudomonadati</taxon>
        <taxon>Pseudomonadota</taxon>
        <taxon>Gammaproteobacteria</taxon>
        <taxon>Thiotrichales</taxon>
        <taxon>Thiotrichaceae</taxon>
        <taxon>Thiothrix</taxon>
    </lineage>
</organism>
<evidence type="ECO:0000313" key="3">
    <source>
        <dbReference type="Proteomes" id="UP000190460"/>
    </source>
</evidence>
<reference evidence="2 3" key="1">
    <citation type="submission" date="2017-02" db="EMBL/GenBank/DDBJ databases">
        <authorList>
            <person name="Peterson S.W."/>
        </authorList>
    </citation>
    <scope>NUCLEOTIDE SEQUENCE [LARGE SCALE GENOMIC DNA]</scope>
    <source>
        <strain evidence="2 3">ATCC 49788</strain>
    </source>
</reference>
<dbReference type="Proteomes" id="UP000190460">
    <property type="component" value="Unassembled WGS sequence"/>
</dbReference>
<accession>A0A1T4WAB6</accession>
<dbReference type="PROSITE" id="PS50995">
    <property type="entry name" value="HTH_MARR_2"/>
    <property type="match status" value="1"/>
</dbReference>
<keyword evidence="2" id="KW-0238">DNA-binding</keyword>
<keyword evidence="3" id="KW-1185">Reference proteome</keyword>
<dbReference type="SUPFAM" id="SSF46785">
    <property type="entry name" value="Winged helix' DNA-binding domain"/>
    <property type="match status" value="1"/>
</dbReference>
<dbReference type="InterPro" id="IPR036390">
    <property type="entry name" value="WH_DNA-bd_sf"/>
</dbReference>
<dbReference type="GO" id="GO:0003677">
    <property type="term" value="F:DNA binding"/>
    <property type="evidence" value="ECO:0007669"/>
    <property type="project" value="UniProtKB-KW"/>
</dbReference>
<dbReference type="GO" id="GO:0003700">
    <property type="term" value="F:DNA-binding transcription factor activity"/>
    <property type="evidence" value="ECO:0007669"/>
    <property type="project" value="InterPro"/>
</dbReference>
<protein>
    <submittedName>
        <fullName evidence="2">DNA-binding transcriptional regulator, MarR family</fullName>
    </submittedName>
</protein>
<dbReference type="RefSeq" id="WP_078921786.1">
    <property type="nucleotide sequence ID" value="NZ_FUYB01000004.1"/>
</dbReference>
<gene>
    <name evidence="2" type="ORF">SAMN02745130_01317</name>
</gene>
<feature type="domain" description="HTH marR-type" evidence="1">
    <location>
        <begin position="7"/>
        <end position="145"/>
    </location>
</feature>
<dbReference type="OrthoDB" id="5511415at2"/>
<name>A0A1T4WAB6_9GAMM</name>
<dbReference type="PANTHER" id="PTHR33164:SF43">
    <property type="entry name" value="HTH-TYPE TRANSCRIPTIONAL REPRESSOR YETL"/>
    <property type="match status" value="1"/>
</dbReference>
<dbReference type="GO" id="GO:0006950">
    <property type="term" value="P:response to stress"/>
    <property type="evidence" value="ECO:0007669"/>
    <property type="project" value="TreeGrafter"/>
</dbReference>
<dbReference type="InterPro" id="IPR036388">
    <property type="entry name" value="WH-like_DNA-bd_sf"/>
</dbReference>